<keyword evidence="2" id="KW-0732">Signal</keyword>
<dbReference type="PRINTS" id="PR00133">
    <property type="entry name" value="GLHYDRLASE3"/>
</dbReference>
<dbReference type="InterPro" id="IPR041443">
    <property type="entry name" value="Exop_C"/>
</dbReference>
<feature type="chain" id="PRO_5045401427" evidence="2">
    <location>
        <begin position="25"/>
        <end position="820"/>
    </location>
</feature>
<dbReference type="Gene3D" id="3.20.20.300">
    <property type="entry name" value="Glycoside hydrolase, family 3, N-terminal domain"/>
    <property type="match status" value="1"/>
</dbReference>
<dbReference type="InterPro" id="IPR036881">
    <property type="entry name" value="Glyco_hydro_3_C_sf"/>
</dbReference>
<dbReference type="Pfam" id="PF18559">
    <property type="entry name" value="Exop_C"/>
    <property type="match status" value="1"/>
</dbReference>
<dbReference type="EMBL" id="JAEANY010000001">
    <property type="protein sequence ID" value="MBH5321775.1"/>
    <property type="molecule type" value="Genomic_DNA"/>
</dbReference>
<protein>
    <submittedName>
        <fullName evidence="6">Glycoside hydrolase family 3 C-terminal domain-containing protein</fullName>
    </submittedName>
</protein>
<feature type="domain" description="Glycoside hydrolase family 3 N-terminal" evidence="3">
    <location>
        <begin position="57"/>
        <end position="381"/>
    </location>
</feature>
<dbReference type="Gene3D" id="3.40.50.1700">
    <property type="entry name" value="Glycoside hydrolase family 3 C-terminal domain"/>
    <property type="match status" value="1"/>
</dbReference>
<dbReference type="RefSeq" id="WP_197920430.1">
    <property type="nucleotide sequence ID" value="NZ_CAWPTA010000006.1"/>
</dbReference>
<reference evidence="6 7" key="1">
    <citation type="submission" date="2020-11" db="EMBL/GenBank/DDBJ databases">
        <title>Erythrobacter sediminis sp. nov., a marine bacterium from a tidal flat of Garorim Bay.</title>
        <authorList>
            <person name="Kim D."/>
            <person name="Yoo Y."/>
            <person name="Kim J.-J."/>
        </authorList>
    </citation>
    <scope>NUCLEOTIDE SEQUENCE [LARGE SCALE GENOMIC DNA]</scope>
    <source>
        <strain evidence="6 7">JGD-13</strain>
    </source>
</reference>
<dbReference type="GO" id="GO:0016787">
    <property type="term" value="F:hydrolase activity"/>
    <property type="evidence" value="ECO:0007669"/>
    <property type="project" value="UniProtKB-KW"/>
</dbReference>
<dbReference type="InterPro" id="IPR036962">
    <property type="entry name" value="Glyco_hydro_3_N_sf"/>
</dbReference>
<evidence type="ECO:0000313" key="7">
    <source>
        <dbReference type="Proteomes" id="UP000602442"/>
    </source>
</evidence>
<evidence type="ECO:0000256" key="1">
    <source>
        <dbReference type="ARBA" id="ARBA00022801"/>
    </source>
</evidence>
<evidence type="ECO:0000259" key="3">
    <source>
        <dbReference type="Pfam" id="PF00933"/>
    </source>
</evidence>
<name>A0ABS0N3C2_9SPHN</name>
<keyword evidence="1 6" id="KW-0378">Hydrolase</keyword>
<dbReference type="PANTHER" id="PTHR30620">
    <property type="entry name" value="PERIPLASMIC BETA-GLUCOSIDASE-RELATED"/>
    <property type="match status" value="1"/>
</dbReference>
<dbReference type="PANTHER" id="PTHR30620:SF77">
    <property type="entry name" value="LYSOSOMAL BETA GLUCOSIDASE-LIKE"/>
    <property type="match status" value="1"/>
</dbReference>
<dbReference type="SUPFAM" id="SSF52279">
    <property type="entry name" value="Beta-D-glucan exohydrolase, C-terminal domain"/>
    <property type="match status" value="1"/>
</dbReference>
<gene>
    <name evidence="6" type="ORF">I5L03_04140</name>
</gene>
<evidence type="ECO:0000313" key="6">
    <source>
        <dbReference type="EMBL" id="MBH5321775.1"/>
    </source>
</evidence>
<evidence type="ECO:0000259" key="4">
    <source>
        <dbReference type="Pfam" id="PF01915"/>
    </source>
</evidence>
<dbReference type="InterPro" id="IPR017853">
    <property type="entry name" value="GH"/>
</dbReference>
<keyword evidence="7" id="KW-1185">Reference proteome</keyword>
<accession>A0ABS0N3C2</accession>
<feature type="domain" description="ExoP galactose-binding-like" evidence="5">
    <location>
        <begin position="690"/>
        <end position="791"/>
    </location>
</feature>
<sequence>MRSGLNLRASVAGTVLALALAGCATTPVAEPQAITETASLYGDEDAYIADLVSRMSLEHKIGQLIQPQINSFTPEDMERYRFGSYLNGGNGGPYGDEFAPASEWLRYADEMYAASVQPLPNGEPVIPTMWGTDAVHGHTNVVGATIFPHNIALGAAGDADLVRRIGQATAVEIEVTGIDWNFSPTVAVARDDRWGRTYESYSENPDLVAELGAALVEGLQGARGADDYLGTGRVIATAKHFFGDGGTEQGVDQGDVNGDIDELLALHGRPYPATIDAGVETIMASFNSINGRKMHGNEALLTDVLRGEMGFDGLVVGDWNGHGQVRGCTVTNCPQSLLAGLDIYMVPDDWRELTQNLIAQVNDGTIPMERVDEAVTRVLRVKYRAGLLGPDAVRPSERGVAGQYELLASPEHRALAREAVARSQVILQNDGILPLVAGSNVLVAGSAADDIGQASGGWTLEWQGGLEGEMGADAGIADRLFPNAESIWEGLEEAITSNGGTATLSEDGSFTTRPDVAVVVFGEKPYAEFAGDQRDLAFRDEEGLELLRSFEEQGIPTVAVFLSGRPLWMNREMNASNAFVASWLPGSEGGGVADILTGAVQATGRLSFSWPNDCIGTPLNQAEGALFAVGYGLSTGETGSRGELGESCSLLEVGAGSEIFGSGRLADGALVYVSGNALGNDNEMLPNFRGSSEAAGISVRGYDRNAQEDSREIEMSAGSRLAILQETDGGGAWRLTYEVDTRPTAPVSLLMATPDGEPSVLDVTMEFQNAHGKGFREMILTEACFGETGNILGFMTEADLTLRIAEIRREDLPEGTECSF</sequence>
<feature type="domain" description="Glycoside hydrolase family 3 C-terminal" evidence="4">
    <location>
        <begin position="425"/>
        <end position="634"/>
    </location>
</feature>
<dbReference type="InterPro" id="IPR002772">
    <property type="entry name" value="Glyco_hydro_3_C"/>
</dbReference>
<dbReference type="SUPFAM" id="SSF51445">
    <property type="entry name" value="(Trans)glycosidases"/>
    <property type="match status" value="1"/>
</dbReference>
<proteinExistence type="predicted"/>
<evidence type="ECO:0000256" key="2">
    <source>
        <dbReference type="SAM" id="SignalP"/>
    </source>
</evidence>
<feature type="signal peptide" evidence="2">
    <location>
        <begin position="1"/>
        <end position="24"/>
    </location>
</feature>
<evidence type="ECO:0000259" key="5">
    <source>
        <dbReference type="Pfam" id="PF18559"/>
    </source>
</evidence>
<dbReference type="Pfam" id="PF00933">
    <property type="entry name" value="Glyco_hydro_3"/>
    <property type="match status" value="1"/>
</dbReference>
<dbReference type="Proteomes" id="UP000602442">
    <property type="component" value="Unassembled WGS sequence"/>
</dbReference>
<dbReference type="InterPro" id="IPR051915">
    <property type="entry name" value="Cellulose_Degrad_GH3"/>
</dbReference>
<dbReference type="Pfam" id="PF01915">
    <property type="entry name" value="Glyco_hydro_3_C"/>
    <property type="match status" value="1"/>
</dbReference>
<dbReference type="PROSITE" id="PS51257">
    <property type="entry name" value="PROKAR_LIPOPROTEIN"/>
    <property type="match status" value="1"/>
</dbReference>
<comment type="caution">
    <text evidence="6">The sequence shown here is derived from an EMBL/GenBank/DDBJ whole genome shotgun (WGS) entry which is preliminary data.</text>
</comment>
<organism evidence="6 7">
    <name type="scientific">Aurantiacibacter sediminis</name>
    <dbReference type="NCBI Taxonomy" id="2793064"/>
    <lineage>
        <taxon>Bacteria</taxon>
        <taxon>Pseudomonadati</taxon>
        <taxon>Pseudomonadota</taxon>
        <taxon>Alphaproteobacteria</taxon>
        <taxon>Sphingomonadales</taxon>
        <taxon>Erythrobacteraceae</taxon>
        <taxon>Aurantiacibacter</taxon>
    </lineage>
</organism>
<dbReference type="InterPro" id="IPR001764">
    <property type="entry name" value="Glyco_hydro_3_N"/>
</dbReference>